<gene>
    <name evidence="2" type="ORF">MACJ_001242</name>
</gene>
<dbReference type="Proteomes" id="UP000244803">
    <property type="component" value="Chromosome 2"/>
</dbReference>
<evidence type="ECO:0000256" key="1">
    <source>
        <dbReference type="SAM" id="MobiDB-lite"/>
    </source>
</evidence>
<evidence type="ECO:0000313" key="2">
    <source>
        <dbReference type="EMBL" id="UKJ90310.1"/>
    </source>
</evidence>
<sequence length="537" mass="62509">MEIEGENVKGKGVEKWKKDNAIYEGGRGRPHAYRQEREPGKKIITTYVMNTRIICRFINICLLASYIVEVTSYTGNPEGSGGTAQAGDQSEETQKGSTEPISRPTGGNGIISQNFTVISSSDAKQEKITESCSQDSRNPEDESKIPEESRDFQILTVKDGKQYTIATADASRYDLVTLKYGFKYLFKEGVLCTQVKHKHVTVWNHDLDVHGKTYPKKVYYNTVFRLLIILFNNKWYYGFEYVNGHWKYNHSKSRLRGSKFFIEDLDPMDGSEYEDSLKYTEQLDLEFETQSMCSDQGSLASDLLTELEEEKIDKDQFTICTVDDVDSVNVKINESSKYTFNELKYGFNYVFNEGVKCVEVKHKDMTVWKHSKETHEEKYPQKLYYNNVLKSLSVVLANNWFYSYEYVDGRWRFNYEKSEGRACEFCLEIPKEENDIELFDRSTRYYVTKNGHKYSFCFRDQTDCVKVKVGDDVAWKHDPVKHPDEYPISVLYNVTTGTITVSYYRDDAAFEDHRYLNEQGKWQPYSPLTYISSVYHH</sequence>
<feature type="compositionally biased region" description="Polar residues" evidence="1">
    <location>
        <begin position="110"/>
        <end position="122"/>
    </location>
</feature>
<evidence type="ECO:0000313" key="3">
    <source>
        <dbReference type="Proteomes" id="UP000244803"/>
    </source>
</evidence>
<reference evidence="2" key="1">
    <citation type="submission" date="2022-07" db="EMBL/GenBank/DDBJ databases">
        <title>Evaluation of T. orientalis genome assembly methods using nanopore sequencing and analysis of variation between genomes.</title>
        <authorList>
            <person name="Yam J."/>
            <person name="Micallef M.L."/>
            <person name="Liu M."/>
            <person name="Djordjevic S.P."/>
            <person name="Bogema D.R."/>
            <person name="Jenkins C."/>
        </authorList>
    </citation>
    <scope>NUCLEOTIDE SEQUENCE</scope>
    <source>
        <strain evidence="2">Fish Creek</strain>
    </source>
</reference>
<dbReference type="Pfam" id="PF04385">
    <property type="entry name" value="FAINT"/>
    <property type="match status" value="2"/>
</dbReference>
<organism evidence="2 3">
    <name type="scientific">Theileria orientalis</name>
    <dbReference type="NCBI Taxonomy" id="68886"/>
    <lineage>
        <taxon>Eukaryota</taxon>
        <taxon>Sar</taxon>
        <taxon>Alveolata</taxon>
        <taxon>Apicomplexa</taxon>
        <taxon>Aconoidasida</taxon>
        <taxon>Piroplasmida</taxon>
        <taxon>Theileriidae</taxon>
        <taxon>Theileria</taxon>
    </lineage>
</organism>
<protein>
    <submittedName>
        <fullName evidence="2">Uncharacterized protein</fullName>
    </submittedName>
</protein>
<feature type="compositionally biased region" description="Basic and acidic residues" evidence="1">
    <location>
        <begin position="137"/>
        <end position="149"/>
    </location>
</feature>
<dbReference type="InterPro" id="IPR007480">
    <property type="entry name" value="DUF529"/>
</dbReference>
<feature type="region of interest" description="Disordered" evidence="1">
    <location>
        <begin position="77"/>
        <end position="149"/>
    </location>
</feature>
<name>A0A976QT95_THEOR</name>
<accession>A0A976QT95</accession>
<dbReference type="AlphaFoldDB" id="A0A976QT95"/>
<dbReference type="OrthoDB" id="10409730at2759"/>
<dbReference type="EMBL" id="CP056068">
    <property type="protein sequence ID" value="UKJ90310.1"/>
    <property type="molecule type" value="Genomic_DNA"/>
</dbReference>
<proteinExistence type="predicted"/>